<evidence type="ECO:0000256" key="2">
    <source>
        <dbReference type="ARBA" id="ARBA00023224"/>
    </source>
</evidence>
<dbReference type="EMBL" id="CP071504">
    <property type="protein sequence ID" value="QSX31022.1"/>
    <property type="molecule type" value="Genomic_DNA"/>
</dbReference>
<comment type="similarity">
    <text evidence="3">Belongs to the methyl-accepting chemotaxis (MCP) protein family.</text>
</comment>
<dbReference type="GO" id="GO:0016020">
    <property type="term" value="C:membrane"/>
    <property type="evidence" value="ECO:0007669"/>
    <property type="project" value="UniProtKB-SubCell"/>
</dbReference>
<evidence type="ECO:0000256" key="1">
    <source>
        <dbReference type="ARBA" id="ARBA00004370"/>
    </source>
</evidence>
<dbReference type="Proteomes" id="UP000663281">
    <property type="component" value="Chromosome"/>
</dbReference>
<dbReference type="SMART" id="SM00283">
    <property type="entry name" value="MA"/>
    <property type="match status" value="1"/>
</dbReference>
<dbReference type="RefSeq" id="WP_207325696.1">
    <property type="nucleotide sequence ID" value="NZ_CP071504.1"/>
</dbReference>
<evidence type="ECO:0000256" key="3">
    <source>
        <dbReference type="ARBA" id="ARBA00029447"/>
    </source>
</evidence>
<dbReference type="InterPro" id="IPR004089">
    <property type="entry name" value="MCPsignal_dom"/>
</dbReference>
<dbReference type="Pfam" id="PF00015">
    <property type="entry name" value="MCPsignal"/>
    <property type="match status" value="1"/>
</dbReference>
<sequence length="527" mass="57912">MRNNQPVNQQEVKLTDEDILLSITDLKGRIRYANPDFLHICGFNSEELLGQPHNIIRHPDMPEAAFAMLWDRLKQGRPWMGIVKNRCKNGGFYWVNAYVSPVFKDGRVVELQSVRRRAGDEQQRRATELYAQLRAGAQPKAIRDQRPGFMARLQWFMLLMLCLTAGAFWLSPYLLPLCALLGWGGLKLLLAPFAQLNQSAKAIIHDPVARHIYTQRRDEIGNIRLAMEFITAETTSVAGRMADAASSLANDSDVLLHSIQQASSRANGQSQENTQAAAAVEELTASFTEVSQQIQRVARDVDSSKQAVQQGHTQLETVIQSIEGLNLEVGNFASVVAEIEQDSIAINEVLEVISGIAEQTNLLALNAAIEAARAGESGRGFAVVADEVRNLSGRTGESTGQIETIVRKFQHSTARAAQTLRAGQSKANEAVSQVQQVEAVFGGFVHTMGQINAMTEQSAIAMGEQSLAATEISNALQAISELAAEGYGQSQVDEARGESMSALARESRHLSKQFWQQCMQRNRKQAS</sequence>
<protein>
    <submittedName>
        <fullName evidence="8">Methyl-accepting chemotaxis protein</fullName>
    </submittedName>
</protein>
<dbReference type="Gene3D" id="3.30.450.20">
    <property type="entry name" value="PAS domain"/>
    <property type="match status" value="1"/>
</dbReference>
<proteinExistence type="inferred from homology"/>
<keyword evidence="9" id="KW-1185">Reference proteome</keyword>
<dbReference type="GO" id="GO:0006935">
    <property type="term" value="P:chemotaxis"/>
    <property type="evidence" value="ECO:0007669"/>
    <property type="project" value="InterPro"/>
</dbReference>
<dbReference type="FunFam" id="1.10.287.950:FF:000001">
    <property type="entry name" value="Methyl-accepting chemotaxis sensory transducer"/>
    <property type="match status" value="1"/>
</dbReference>
<feature type="domain" description="PAS" evidence="7">
    <location>
        <begin position="23"/>
        <end position="76"/>
    </location>
</feature>
<dbReference type="InterPro" id="IPR035965">
    <property type="entry name" value="PAS-like_dom_sf"/>
</dbReference>
<evidence type="ECO:0000313" key="9">
    <source>
        <dbReference type="Proteomes" id="UP000663281"/>
    </source>
</evidence>
<dbReference type="AlphaFoldDB" id="A0A975AM25"/>
<feature type="transmembrane region" description="Helical" evidence="5">
    <location>
        <begin position="149"/>
        <end position="168"/>
    </location>
</feature>
<evidence type="ECO:0000256" key="5">
    <source>
        <dbReference type="SAM" id="Phobius"/>
    </source>
</evidence>
<dbReference type="Gene3D" id="1.10.287.950">
    <property type="entry name" value="Methyl-accepting chemotaxis protein"/>
    <property type="match status" value="1"/>
</dbReference>
<accession>A0A975AM25</accession>
<dbReference type="PANTHER" id="PTHR32089">
    <property type="entry name" value="METHYL-ACCEPTING CHEMOTAXIS PROTEIN MCPB"/>
    <property type="match status" value="1"/>
</dbReference>
<gene>
    <name evidence="8" type="ORF">JYB88_05100</name>
</gene>
<comment type="subcellular location">
    <subcellularLocation>
        <location evidence="1">Membrane</location>
    </subcellularLocation>
</comment>
<dbReference type="PROSITE" id="PS50111">
    <property type="entry name" value="CHEMOTAXIS_TRANSDUC_2"/>
    <property type="match status" value="1"/>
</dbReference>
<dbReference type="SUPFAM" id="SSF58104">
    <property type="entry name" value="Methyl-accepting chemotaxis protein (MCP) signaling domain"/>
    <property type="match status" value="1"/>
</dbReference>
<dbReference type="InterPro" id="IPR013655">
    <property type="entry name" value="PAS_fold_3"/>
</dbReference>
<dbReference type="InterPro" id="IPR004090">
    <property type="entry name" value="Chemotax_Me-accpt_rcpt"/>
</dbReference>
<dbReference type="GO" id="GO:0004888">
    <property type="term" value="F:transmembrane signaling receptor activity"/>
    <property type="evidence" value="ECO:0007669"/>
    <property type="project" value="InterPro"/>
</dbReference>
<feature type="domain" description="Methyl-accepting transducer" evidence="6">
    <location>
        <begin position="244"/>
        <end position="480"/>
    </location>
</feature>
<evidence type="ECO:0000259" key="7">
    <source>
        <dbReference type="PROSITE" id="PS50112"/>
    </source>
</evidence>
<keyword evidence="5" id="KW-0472">Membrane</keyword>
<dbReference type="NCBIfam" id="TIGR00229">
    <property type="entry name" value="sensory_box"/>
    <property type="match status" value="1"/>
</dbReference>
<keyword evidence="5" id="KW-1133">Transmembrane helix</keyword>
<keyword evidence="5" id="KW-0812">Transmembrane</keyword>
<dbReference type="CDD" id="cd00130">
    <property type="entry name" value="PAS"/>
    <property type="match status" value="1"/>
</dbReference>
<dbReference type="SUPFAM" id="SSF55785">
    <property type="entry name" value="PYP-like sensor domain (PAS domain)"/>
    <property type="match status" value="1"/>
</dbReference>
<evidence type="ECO:0000313" key="8">
    <source>
        <dbReference type="EMBL" id="QSX31022.1"/>
    </source>
</evidence>
<keyword evidence="2 4" id="KW-0807">Transducer</keyword>
<reference evidence="8 9" key="1">
    <citation type="submission" date="2021-03" db="EMBL/GenBank/DDBJ databases">
        <title>Novel species identification of genus Shewanella.</title>
        <authorList>
            <person name="Liu G."/>
            <person name="Zhang Q."/>
        </authorList>
    </citation>
    <scope>NUCLEOTIDE SEQUENCE [LARGE SCALE GENOMIC DNA]</scope>
    <source>
        <strain evidence="8 9">FJAT-53726</strain>
    </source>
</reference>
<dbReference type="PANTHER" id="PTHR32089:SF74">
    <property type="entry name" value="METHYL-ACCEPTING CHEMOTAXIS PROTEIN AER"/>
    <property type="match status" value="1"/>
</dbReference>
<name>A0A975AM25_9GAMM</name>
<dbReference type="PRINTS" id="PR00260">
    <property type="entry name" value="CHEMTRNSDUCR"/>
</dbReference>
<dbReference type="Pfam" id="PF08447">
    <property type="entry name" value="PAS_3"/>
    <property type="match status" value="1"/>
</dbReference>
<dbReference type="CDD" id="cd11386">
    <property type="entry name" value="MCP_signal"/>
    <property type="match status" value="1"/>
</dbReference>
<organism evidence="8 9">
    <name type="scientific">Shewanella cyperi</name>
    <dbReference type="NCBI Taxonomy" id="2814292"/>
    <lineage>
        <taxon>Bacteria</taxon>
        <taxon>Pseudomonadati</taxon>
        <taxon>Pseudomonadota</taxon>
        <taxon>Gammaproteobacteria</taxon>
        <taxon>Alteromonadales</taxon>
        <taxon>Shewanellaceae</taxon>
        <taxon>Shewanella</taxon>
    </lineage>
</organism>
<evidence type="ECO:0000256" key="4">
    <source>
        <dbReference type="PROSITE-ProRule" id="PRU00284"/>
    </source>
</evidence>
<dbReference type="InterPro" id="IPR000014">
    <property type="entry name" value="PAS"/>
</dbReference>
<dbReference type="GO" id="GO:0007165">
    <property type="term" value="P:signal transduction"/>
    <property type="evidence" value="ECO:0007669"/>
    <property type="project" value="UniProtKB-KW"/>
</dbReference>
<dbReference type="KEGG" id="scyp:JYB88_05100"/>
<evidence type="ECO:0000259" key="6">
    <source>
        <dbReference type="PROSITE" id="PS50111"/>
    </source>
</evidence>
<dbReference type="PROSITE" id="PS50112">
    <property type="entry name" value="PAS"/>
    <property type="match status" value="1"/>
</dbReference>